<keyword evidence="7 11" id="KW-0547">Nucleotide-binding</keyword>
<evidence type="ECO:0000259" key="12">
    <source>
        <dbReference type="Pfam" id="PF01467"/>
    </source>
</evidence>
<evidence type="ECO:0000256" key="9">
    <source>
        <dbReference type="ARBA" id="ARBA00023027"/>
    </source>
</evidence>
<keyword evidence="6 11" id="KW-0548">Nucleotidyltransferase</keyword>
<evidence type="ECO:0000256" key="3">
    <source>
        <dbReference type="ARBA" id="ARBA00009014"/>
    </source>
</evidence>
<evidence type="ECO:0000256" key="2">
    <source>
        <dbReference type="ARBA" id="ARBA00005019"/>
    </source>
</evidence>
<keyword evidence="5 11" id="KW-0808">Transferase</keyword>
<feature type="domain" description="Cytidyltransferase-like" evidence="12">
    <location>
        <begin position="5"/>
        <end position="171"/>
    </location>
</feature>
<evidence type="ECO:0000256" key="4">
    <source>
        <dbReference type="ARBA" id="ARBA00022642"/>
    </source>
</evidence>
<evidence type="ECO:0000313" key="13">
    <source>
        <dbReference type="EMBL" id="TGL55242.1"/>
    </source>
</evidence>
<dbReference type="Gene3D" id="3.40.50.620">
    <property type="entry name" value="HUPs"/>
    <property type="match status" value="1"/>
</dbReference>
<evidence type="ECO:0000256" key="6">
    <source>
        <dbReference type="ARBA" id="ARBA00022695"/>
    </source>
</evidence>
<dbReference type="GO" id="GO:0009435">
    <property type="term" value="P:NAD+ biosynthetic process"/>
    <property type="evidence" value="ECO:0007669"/>
    <property type="project" value="UniProtKB-UniRule"/>
</dbReference>
<dbReference type="PANTHER" id="PTHR39321:SF3">
    <property type="entry name" value="PHOSPHOPANTETHEINE ADENYLYLTRANSFERASE"/>
    <property type="match status" value="1"/>
</dbReference>
<dbReference type="OrthoDB" id="5295945at2"/>
<evidence type="ECO:0000256" key="8">
    <source>
        <dbReference type="ARBA" id="ARBA00022840"/>
    </source>
</evidence>
<comment type="catalytic activity">
    <reaction evidence="10 11">
        <text>nicotinate beta-D-ribonucleotide + ATP + H(+) = deamido-NAD(+) + diphosphate</text>
        <dbReference type="Rhea" id="RHEA:22860"/>
        <dbReference type="ChEBI" id="CHEBI:15378"/>
        <dbReference type="ChEBI" id="CHEBI:30616"/>
        <dbReference type="ChEBI" id="CHEBI:33019"/>
        <dbReference type="ChEBI" id="CHEBI:57502"/>
        <dbReference type="ChEBI" id="CHEBI:58437"/>
        <dbReference type="EC" id="2.7.7.18"/>
    </reaction>
</comment>
<sequence>MDVILFGGSFNPPHIGHRHVITTIQTEFPQAKLYVCPNFVSPFKQKERKFTKEEIWNLCLTEFEGLLSPKVILWDEEIKQNQISYTIETLHTLQTKEPNQSLSLVIGEDNLMSFQEWKSYEEILTLIRSLLVVRRFTKPPETIPCPSFIPKTKLIVLNNALVPMSSTHIRNHTPEEWETFSLLPNTRSLLLSYREKESGMKS</sequence>
<dbReference type="GO" id="GO:0005524">
    <property type="term" value="F:ATP binding"/>
    <property type="evidence" value="ECO:0007669"/>
    <property type="project" value="UniProtKB-KW"/>
</dbReference>
<evidence type="ECO:0000256" key="1">
    <source>
        <dbReference type="ARBA" id="ARBA00002324"/>
    </source>
</evidence>
<gene>
    <name evidence="11 13" type="primary">nadD</name>
    <name evidence="13" type="ORF">EHQ59_05225</name>
</gene>
<dbReference type="EMBL" id="RQGG01000013">
    <property type="protein sequence ID" value="TGL55242.1"/>
    <property type="molecule type" value="Genomic_DNA"/>
</dbReference>
<dbReference type="InterPro" id="IPR004821">
    <property type="entry name" value="Cyt_trans-like"/>
</dbReference>
<dbReference type="SUPFAM" id="SSF52374">
    <property type="entry name" value="Nucleotidylyl transferase"/>
    <property type="match status" value="1"/>
</dbReference>
<dbReference type="UniPathway" id="UPA00253">
    <property type="reaction ID" value="UER00332"/>
</dbReference>
<evidence type="ECO:0000313" key="14">
    <source>
        <dbReference type="Proteomes" id="UP000297609"/>
    </source>
</evidence>
<dbReference type="InterPro" id="IPR014729">
    <property type="entry name" value="Rossmann-like_a/b/a_fold"/>
</dbReference>
<proteinExistence type="inferred from homology"/>
<comment type="similarity">
    <text evidence="3 11">Belongs to the NadD family.</text>
</comment>
<comment type="function">
    <text evidence="1 11">Catalyzes the reversible adenylation of nicotinate mononucleotide (NaMN) to nicotinic acid adenine dinucleotide (NaAD).</text>
</comment>
<name>A0A4R9JVF0_9LEPT</name>
<dbReference type="CDD" id="cd02165">
    <property type="entry name" value="NMNAT"/>
    <property type="match status" value="1"/>
</dbReference>
<keyword evidence="4 11" id="KW-0662">Pyridine nucleotide biosynthesis</keyword>
<dbReference type="Proteomes" id="UP000297609">
    <property type="component" value="Unassembled WGS sequence"/>
</dbReference>
<organism evidence="13 14">
    <name type="scientific">Leptospira kemamanensis</name>
    <dbReference type="NCBI Taxonomy" id="2484942"/>
    <lineage>
        <taxon>Bacteria</taxon>
        <taxon>Pseudomonadati</taxon>
        <taxon>Spirochaetota</taxon>
        <taxon>Spirochaetia</taxon>
        <taxon>Leptospirales</taxon>
        <taxon>Leptospiraceae</taxon>
        <taxon>Leptospira</taxon>
    </lineage>
</organism>
<evidence type="ECO:0000256" key="7">
    <source>
        <dbReference type="ARBA" id="ARBA00022741"/>
    </source>
</evidence>
<dbReference type="EC" id="2.7.7.18" evidence="11"/>
<dbReference type="NCBIfam" id="TIGR00125">
    <property type="entry name" value="cyt_tran_rel"/>
    <property type="match status" value="1"/>
</dbReference>
<evidence type="ECO:0000256" key="10">
    <source>
        <dbReference type="ARBA" id="ARBA00048721"/>
    </source>
</evidence>
<reference evidence="13" key="1">
    <citation type="journal article" date="2019" name="PLoS Negl. Trop. Dis.">
        <title>Revisiting the worldwide diversity of Leptospira species in the environment.</title>
        <authorList>
            <person name="Vincent A.T."/>
            <person name="Schiettekatte O."/>
            <person name="Bourhy P."/>
            <person name="Veyrier F.J."/>
            <person name="Picardeau M."/>
        </authorList>
    </citation>
    <scope>NUCLEOTIDE SEQUENCE [LARGE SCALE GENOMIC DNA]</scope>
    <source>
        <strain evidence="13">201702454</strain>
    </source>
</reference>
<comment type="pathway">
    <text evidence="2 11">Cofactor biosynthesis; NAD(+) biosynthesis; deamido-NAD(+) from nicotinate D-ribonucleotide: step 1/1.</text>
</comment>
<evidence type="ECO:0000256" key="5">
    <source>
        <dbReference type="ARBA" id="ARBA00022679"/>
    </source>
</evidence>
<keyword evidence="8 11" id="KW-0067">ATP-binding</keyword>
<keyword evidence="9 11" id="KW-0520">NAD</keyword>
<dbReference type="NCBIfam" id="TIGR00482">
    <property type="entry name" value="nicotinate (nicotinamide) nucleotide adenylyltransferase"/>
    <property type="match status" value="1"/>
</dbReference>
<dbReference type="GO" id="GO:0004515">
    <property type="term" value="F:nicotinate-nucleotide adenylyltransferase activity"/>
    <property type="evidence" value="ECO:0007669"/>
    <property type="project" value="UniProtKB-UniRule"/>
</dbReference>
<dbReference type="AlphaFoldDB" id="A0A4R9JVF0"/>
<accession>A0A4R9JVF0</accession>
<comment type="caution">
    <text evidence="13">The sequence shown here is derived from an EMBL/GenBank/DDBJ whole genome shotgun (WGS) entry which is preliminary data.</text>
</comment>
<dbReference type="PANTHER" id="PTHR39321">
    <property type="entry name" value="NICOTINATE-NUCLEOTIDE ADENYLYLTRANSFERASE-RELATED"/>
    <property type="match status" value="1"/>
</dbReference>
<dbReference type="Pfam" id="PF01467">
    <property type="entry name" value="CTP_transf_like"/>
    <property type="match status" value="1"/>
</dbReference>
<dbReference type="HAMAP" id="MF_00244">
    <property type="entry name" value="NaMN_adenylyltr"/>
    <property type="match status" value="1"/>
</dbReference>
<evidence type="ECO:0000256" key="11">
    <source>
        <dbReference type="HAMAP-Rule" id="MF_00244"/>
    </source>
</evidence>
<dbReference type="InterPro" id="IPR005248">
    <property type="entry name" value="NadD/NMNAT"/>
</dbReference>
<protein>
    <recommendedName>
        <fullName evidence="11">Probable nicotinate-nucleotide adenylyltransferase</fullName>
        <ecNumber evidence="11">2.7.7.18</ecNumber>
    </recommendedName>
    <alternativeName>
        <fullName evidence="11">Deamido-NAD(+) diphosphorylase</fullName>
    </alternativeName>
    <alternativeName>
        <fullName evidence="11">Deamido-NAD(+) pyrophosphorylase</fullName>
    </alternativeName>
    <alternativeName>
        <fullName evidence="11">Nicotinate mononucleotide adenylyltransferase</fullName>
        <shortName evidence="11">NaMN adenylyltransferase</shortName>
    </alternativeName>
</protein>
<keyword evidence="14" id="KW-1185">Reference proteome</keyword>